<dbReference type="InterPro" id="IPR002076">
    <property type="entry name" value="ELO_fam"/>
</dbReference>
<evidence type="ECO:0000313" key="11">
    <source>
        <dbReference type="EMBL" id="CAD7631450.1"/>
    </source>
</evidence>
<evidence type="ECO:0000256" key="4">
    <source>
        <dbReference type="ARBA" id="ARBA00022692"/>
    </source>
</evidence>
<evidence type="ECO:0000256" key="8">
    <source>
        <dbReference type="ARBA" id="ARBA00023136"/>
    </source>
</evidence>
<dbReference type="GO" id="GO:0030148">
    <property type="term" value="P:sphingolipid biosynthetic process"/>
    <property type="evidence" value="ECO:0007669"/>
    <property type="project" value="TreeGrafter"/>
</dbReference>
<proteinExistence type="inferred from homology"/>
<dbReference type="EMBL" id="CAJPIZ010009483">
    <property type="protein sequence ID" value="CAG2111880.1"/>
    <property type="molecule type" value="Genomic_DNA"/>
</dbReference>
<keyword evidence="8 10" id="KW-0472">Membrane</keyword>
<reference evidence="11" key="1">
    <citation type="submission" date="2020-11" db="EMBL/GenBank/DDBJ databases">
        <authorList>
            <person name="Tran Van P."/>
        </authorList>
    </citation>
    <scope>NUCLEOTIDE SEQUENCE</scope>
</reference>
<dbReference type="GO" id="GO:0005789">
    <property type="term" value="C:endoplasmic reticulum membrane"/>
    <property type="evidence" value="ECO:0007669"/>
    <property type="project" value="TreeGrafter"/>
</dbReference>
<dbReference type="InterPro" id="IPR030457">
    <property type="entry name" value="ELO_CS"/>
</dbReference>
<keyword evidence="5 10" id="KW-0276">Fatty acid metabolism</keyword>
<accession>A0A7R9Q4N4</accession>
<evidence type="ECO:0000256" key="1">
    <source>
        <dbReference type="ARBA" id="ARBA00004141"/>
    </source>
</evidence>
<evidence type="ECO:0000256" key="3">
    <source>
        <dbReference type="ARBA" id="ARBA00022679"/>
    </source>
</evidence>
<comment type="catalytic activity">
    <reaction evidence="10">
        <text>a very-long-chain acyl-CoA + malonyl-CoA + H(+) = a very-long-chain 3-oxoacyl-CoA + CO2 + CoA</text>
        <dbReference type="Rhea" id="RHEA:32727"/>
        <dbReference type="ChEBI" id="CHEBI:15378"/>
        <dbReference type="ChEBI" id="CHEBI:16526"/>
        <dbReference type="ChEBI" id="CHEBI:57287"/>
        <dbReference type="ChEBI" id="CHEBI:57384"/>
        <dbReference type="ChEBI" id="CHEBI:90725"/>
        <dbReference type="ChEBI" id="CHEBI:90736"/>
        <dbReference type="EC" id="2.3.1.199"/>
    </reaction>
</comment>
<evidence type="ECO:0000256" key="5">
    <source>
        <dbReference type="ARBA" id="ARBA00022832"/>
    </source>
</evidence>
<feature type="transmembrane region" description="Helical" evidence="10">
    <location>
        <begin position="189"/>
        <end position="207"/>
    </location>
</feature>
<evidence type="ECO:0000256" key="6">
    <source>
        <dbReference type="ARBA" id="ARBA00022989"/>
    </source>
</evidence>
<feature type="transmembrane region" description="Helical" evidence="10">
    <location>
        <begin position="42"/>
        <end position="63"/>
    </location>
</feature>
<evidence type="ECO:0000256" key="9">
    <source>
        <dbReference type="ARBA" id="ARBA00023160"/>
    </source>
</evidence>
<evidence type="ECO:0000313" key="12">
    <source>
        <dbReference type="Proteomes" id="UP000759131"/>
    </source>
</evidence>
<organism evidence="11">
    <name type="scientific">Medioppia subpectinata</name>
    <dbReference type="NCBI Taxonomy" id="1979941"/>
    <lineage>
        <taxon>Eukaryota</taxon>
        <taxon>Metazoa</taxon>
        <taxon>Ecdysozoa</taxon>
        <taxon>Arthropoda</taxon>
        <taxon>Chelicerata</taxon>
        <taxon>Arachnida</taxon>
        <taxon>Acari</taxon>
        <taxon>Acariformes</taxon>
        <taxon>Sarcoptiformes</taxon>
        <taxon>Oribatida</taxon>
        <taxon>Brachypylina</taxon>
        <taxon>Oppioidea</taxon>
        <taxon>Oppiidae</taxon>
        <taxon>Medioppia</taxon>
    </lineage>
</organism>
<sequence>MCILKIKMTSSDGMNTTITIADKMNYILSQYWIDETDERLKGYPLISGGPEHILTIMLLWLLFVTKLGPKLMKNREPFVLREILMIYNFILVVINVYYIYASLKWLEFGRKSWDPKLPEEWSEKAIAEIPEKAIYAFTKLFDLCDTVFFVLRKKSNQITFLHVYHHFMVYATYSVTMGDMSAYPVGVKWLGALQPFIFFYMFFKFYIKSYKNRIMHNLNGHVNK</sequence>
<keyword evidence="6 10" id="KW-1133">Transmembrane helix</keyword>
<keyword evidence="9 10" id="KW-0275">Fatty acid biosynthesis</keyword>
<comment type="caution">
    <text evidence="10">Lacks conserved residue(s) required for the propagation of feature annotation.</text>
</comment>
<dbReference type="GO" id="GO:0034626">
    <property type="term" value="P:fatty acid elongation, polyunsaturated fatty acid"/>
    <property type="evidence" value="ECO:0007669"/>
    <property type="project" value="TreeGrafter"/>
</dbReference>
<dbReference type="PROSITE" id="PS01188">
    <property type="entry name" value="ELO"/>
    <property type="match status" value="1"/>
</dbReference>
<feature type="transmembrane region" description="Helical" evidence="10">
    <location>
        <begin position="84"/>
        <end position="103"/>
    </location>
</feature>
<dbReference type="OrthoDB" id="6506036at2759"/>
<dbReference type="Proteomes" id="UP000759131">
    <property type="component" value="Unassembled WGS sequence"/>
</dbReference>
<name>A0A7R9Q4N4_9ACAR</name>
<dbReference type="GO" id="GO:0034625">
    <property type="term" value="P:fatty acid elongation, monounsaturated fatty acid"/>
    <property type="evidence" value="ECO:0007669"/>
    <property type="project" value="TreeGrafter"/>
</dbReference>
<protein>
    <recommendedName>
        <fullName evidence="10">Elongation of very long chain fatty acids protein</fullName>
        <ecNumber evidence="10">2.3.1.199</ecNumber>
    </recommendedName>
    <alternativeName>
        <fullName evidence="10">Very-long-chain 3-oxoacyl-CoA synthase</fullName>
    </alternativeName>
</protein>
<dbReference type="GO" id="GO:0009922">
    <property type="term" value="F:fatty acid elongase activity"/>
    <property type="evidence" value="ECO:0007669"/>
    <property type="project" value="UniProtKB-EC"/>
</dbReference>
<evidence type="ECO:0000256" key="2">
    <source>
        <dbReference type="ARBA" id="ARBA00022516"/>
    </source>
</evidence>
<keyword evidence="12" id="KW-1185">Reference proteome</keyword>
<dbReference type="PANTHER" id="PTHR11157:SF126">
    <property type="entry name" value="ELONGATION OF VERY LONG CHAIN FATTY ACIDS PROTEIN"/>
    <property type="match status" value="1"/>
</dbReference>
<comment type="subcellular location">
    <subcellularLocation>
        <location evidence="1">Membrane</location>
        <topology evidence="1">Multi-pass membrane protein</topology>
    </subcellularLocation>
</comment>
<keyword evidence="2 10" id="KW-0444">Lipid biosynthesis</keyword>
<gene>
    <name evidence="11" type="ORF">OSB1V03_LOCUS11859</name>
</gene>
<feature type="transmembrane region" description="Helical" evidence="10">
    <location>
        <begin position="163"/>
        <end position="183"/>
    </location>
</feature>
<dbReference type="AlphaFoldDB" id="A0A7R9Q4N4"/>
<keyword evidence="3 10" id="KW-0808">Transferase</keyword>
<dbReference type="EC" id="2.3.1.199" evidence="10"/>
<dbReference type="PANTHER" id="PTHR11157">
    <property type="entry name" value="FATTY ACID ACYL TRANSFERASE-RELATED"/>
    <property type="match status" value="1"/>
</dbReference>
<keyword evidence="4 10" id="KW-0812">Transmembrane</keyword>
<evidence type="ECO:0000256" key="7">
    <source>
        <dbReference type="ARBA" id="ARBA00023098"/>
    </source>
</evidence>
<comment type="similarity">
    <text evidence="10">Belongs to the ELO family.</text>
</comment>
<dbReference type="GO" id="GO:0019367">
    <property type="term" value="P:fatty acid elongation, saturated fatty acid"/>
    <property type="evidence" value="ECO:0007669"/>
    <property type="project" value="TreeGrafter"/>
</dbReference>
<evidence type="ECO:0000256" key="10">
    <source>
        <dbReference type="RuleBase" id="RU361115"/>
    </source>
</evidence>
<dbReference type="GO" id="GO:0042761">
    <property type="term" value="P:very long-chain fatty acid biosynthetic process"/>
    <property type="evidence" value="ECO:0007669"/>
    <property type="project" value="TreeGrafter"/>
</dbReference>
<dbReference type="Pfam" id="PF01151">
    <property type="entry name" value="ELO"/>
    <property type="match status" value="1"/>
</dbReference>
<dbReference type="EMBL" id="OC864058">
    <property type="protein sequence ID" value="CAD7631450.1"/>
    <property type="molecule type" value="Genomic_DNA"/>
</dbReference>
<keyword evidence="7 10" id="KW-0443">Lipid metabolism</keyword>